<accession>A0A1I3HTP7</accession>
<reference evidence="8" key="1">
    <citation type="submission" date="2016-10" db="EMBL/GenBank/DDBJ databases">
        <authorList>
            <person name="Varghese N."/>
            <person name="Submissions S."/>
        </authorList>
    </citation>
    <scope>NUCLEOTIDE SEQUENCE [LARGE SCALE GENOMIC DNA]</scope>
    <source>
        <strain evidence="8">DSM 26348</strain>
    </source>
</reference>
<dbReference type="NCBIfam" id="TIGR03470">
    <property type="entry name" value="HpnH"/>
    <property type="match status" value="1"/>
</dbReference>
<dbReference type="InterPro" id="IPR022563">
    <property type="entry name" value="DUF3463"/>
</dbReference>
<dbReference type="EMBL" id="FOQD01000008">
    <property type="protein sequence ID" value="SFI39031.1"/>
    <property type="molecule type" value="Genomic_DNA"/>
</dbReference>
<dbReference type="STRING" id="1576369.SAMN05421753_108188"/>
<evidence type="ECO:0000256" key="2">
    <source>
        <dbReference type="ARBA" id="ARBA00022691"/>
    </source>
</evidence>
<dbReference type="SUPFAM" id="SSF102114">
    <property type="entry name" value="Radical SAM enzymes"/>
    <property type="match status" value="1"/>
</dbReference>
<dbReference type="GO" id="GO:0003824">
    <property type="term" value="F:catalytic activity"/>
    <property type="evidence" value="ECO:0007669"/>
    <property type="project" value="InterPro"/>
</dbReference>
<dbReference type="Gene3D" id="3.20.20.70">
    <property type="entry name" value="Aldolase class I"/>
    <property type="match status" value="1"/>
</dbReference>
<organism evidence="7 8">
    <name type="scientific">Planctomicrobium piriforme</name>
    <dbReference type="NCBI Taxonomy" id="1576369"/>
    <lineage>
        <taxon>Bacteria</taxon>
        <taxon>Pseudomonadati</taxon>
        <taxon>Planctomycetota</taxon>
        <taxon>Planctomycetia</taxon>
        <taxon>Planctomycetales</taxon>
        <taxon>Planctomycetaceae</taxon>
        <taxon>Planctomicrobium</taxon>
    </lineage>
</organism>
<dbReference type="PANTHER" id="PTHR11228:SF22">
    <property type="entry name" value="PEPTIDE BIOSYNTHESIS PROTEIN YYDG-RELATED"/>
    <property type="match status" value="1"/>
</dbReference>
<keyword evidence="2" id="KW-0949">S-adenosyl-L-methionine</keyword>
<dbReference type="SFLD" id="SFLDS00029">
    <property type="entry name" value="Radical_SAM"/>
    <property type="match status" value="1"/>
</dbReference>
<dbReference type="PANTHER" id="PTHR11228">
    <property type="entry name" value="RADICAL SAM DOMAIN PROTEIN"/>
    <property type="match status" value="1"/>
</dbReference>
<dbReference type="SFLD" id="SFLDG01067">
    <property type="entry name" value="SPASM/twitch_domain_containing"/>
    <property type="match status" value="1"/>
</dbReference>
<evidence type="ECO:0000256" key="1">
    <source>
        <dbReference type="ARBA" id="ARBA00001966"/>
    </source>
</evidence>
<dbReference type="AlphaFoldDB" id="A0A1I3HTP7"/>
<sequence>MGVPVSQMWTVASYVLGQKLRGRKRYPLVLMLEPLFRCNLACAGCGKIQYPSSILKQHLSVEDCLKAVDECGAPIVSIPGGEPLLHPEMDKVVEGIVARGKYVYLCTNAILLKKHLHRYKPDKHLSFSVHLDGPREDHDLAVCREGIYDIAIEAIRETVNAGFRVTTNTTVFNHSQPERLREMFDTLMEMGVEGMMISPGYQYEKAPDQEHFLNRNQTVQLFRKILGNPKKTWTFNQSPLFIEFLKGNWQLECTPWGNPTYNLFGWQKPCYLLQDGYASTFQELMETTDWDAYGRASGNSRCQDCMVHCGYEPSAVNATFGTVSGLMTSALRTLFGPGRDKALPAAPAPAAMPVSPPSLVSLQLPLRVMAQEELEPAIKS</sequence>
<dbReference type="Pfam" id="PF04055">
    <property type="entry name" value="Radical_SAM"/>
    <property type="match status" value="1"/>
</dbReference>
<keyword evidence="8" id="KW-1185">Reference proteome</keyword>
<dbReference type="Pfam" id="PF11946">
    <property type="entry name" value="DUF3463"/>
    <property type="match status" value="1"/>
</dbReference>
<dbReference type="Proteomes" id="UP000199518">
    <property type="component" value="Unassembled WGS sequence"/>
</dbReference>
<feature type="domain" description="Radical SAM core" evidence="6">
    <location>
        <begin position="20"/>
        <end position="229"/>
    </location>
</feature>
<dbReference type="CDD" id="cd01335">
    <property type="entry name" value="Radical_SAM"/>
    <property type="match status" value="1"/>
</dbReference>
<dbReference type="GO" id="GO:0046872">
    <property type="term" value="F:metal ion binding"/>
    <property type="evidence" value="ECO:0007669"/>
    <property type="project" value="UniProtKB-KW"/>
</dbReference>
<evidence type="ECO:0000313" key="7">
    <source>
        <dbReference type="EMBL" id="SFI39031.1"/>
    </source>
</evidence>
<keyword evidence="3" id="KW-0479">Metal-binding</keyword>
<evidence type="ECO:0000313" key="8">
    <source>
        <dbReference type="Proteomes" id="UP000199518"/>
    </source>
</evidence>
<dbReference type="InterPro" id="IPR058240">
    <property type="entry name" value="rSAM_sf"/>
</dbReference>
<dbReference type="OrthoDB" id="9810775at2"/>
<dbReference type="GO" id="GO:0051536">
    <property type="term" value="F:iron-sulfur cluster binding"/>
    <property type="evidence" value="ECO:0007669"/>
    <property type="project" value="UniProtKB-KW"/>
</dbReference>
<dbReference type="InterPro" id="IPR017833">
    <property type="entry name" value="Hopanoid_synth-assoc_rSAM_HpnH"/>
</dbReference>
<keyword evidence="5" id="KW-0411">Iron-sulfur</keyword>
<dbReference type="PROSITE" id="PS51918">
    <property type="entry name" value="RADICAL_SAM"/>
    <property type="match status" value="1"/>
</dbReference>
<gene>
    <name evidence="7" type="ORF">SAMN05421753_108188</name>
</gene>
<comment type="cofactor">
    <cofactor evidence="1">
        <name>[4Fe-4S] cluster</name>
        <dbReference type="ChEBI" id="CHEBI:49883"/>
    </cofactor>
</comment>
<proteinExistence type="predicted"/>
<evidence type="ECO:0000256" key="5">
    <source>
        <dbReference type="ARBA" id="ARBA00023014"/>
    </source>
</evidence>
<keyword evidence="4" id="KW-0408">Iron</keyword>
<evidence type="ECO:0000259" key="6">
    <source>
        <dbReference type="PROSITE" id="PS51918"/>
    </source>
</evidence>
<evidence type="ECO:0000256" key="3">
    <source>
        <dbReference type="ARBA" id="ARBA00022723"/>
    </source>
</evidence>
<dbReference type="RefSeq" id="WP_092050512.1">
    <property type="nucleotide sequence ID" value="NZ_FOQD01000008.1"/>
</dbReference>
<dbReference type="InterPro" id="IPR007197">
    <property type="entry name" value="rSAM"/>
</dbReference>
<evidence type="ECO:0000256" key="4">
    <source>
        <dbReference type="ARBA" id="ARBA00023004"/>
    </source>
</evidence>
<name>A0A1I3HTP7_9PLAN</name>
<protein>
    <submittedName>
        <fullName evidence="7">Hopanoid biosynthesis associated radical SAM protein HpnH</fullName>
    </submittedName>
</protein>
<dbReference type="InterPro" id="IPR050377">
    <property type="entry name" value="Radical_SAM_PqqE_MftC-like"/>
</dbReference>
<dbReference type="SFLD" id="SFLDF00397">
    <property type="entry name" value="adenosyl-hopene_transferase"/>
    <property type="match status" value="1"/>
</dbReference>
<dbReference type="InterPro" id="IPR013785">
    <property type="entry name" value="Aldolase_TIM"/>
</dbReference>